<dbReference type="EMBL" id="VUNR01000024">
    <property type="protein sequence ID" value="MSU09474.1"/>
    <property type="molecule type" value="Genomic_DNA"/>
</dbReference>
<dbReference type="Gene3D" id="3.40.50.2300">
    <property type="match status" value="1"/>
</dbReference>
<organism evidence="3 4">
    <name type="scientific">Anaerovibrio slackiae</name>
    <dbReference type="NCBI Taxonomy" id="2652309"/>
    <lineage>
        <taxon>Bacteria</taxon>
        <taxon>Bacillati</taxon>
        <taxon>Bacillota</taxon>
        <taxon>Negativicutes</taxon>
        <taxon>Selenomonadales</taxon>
        <taxon>Selenomonadaceae</taxon>
        <taxon>Anaerovibrio</taxon>
    </lineage>
</organism>
<protein>
    <submittedName>
        <fullName evidence="3">Response regulator</fullName>
    </submittedName>
</protein>
<dbReference type="RefSeq" id="WP_154407645.1">
    <property type="nucleotide sequence ID" value="NZ_VUNR01000024.1"/>
</dbReference>
<reference evidence="3 4" key="1">
    <citation type="submission" date="2019-08" db="EMBL/GenBank/DDBJ databases">
        <title>In-depth cultivation of the pig gut microbiome towards novel bacterial diversity and tailored functional studies.</title>
        <authorList>
            <person name="Wylensek D."/>
            <person name="Hitch T.C.A."/>
            <person name="Clavel T."/>
        </authorList>
    </citation>
    <scope>NUCLEOTIDE SEQUENCE [LARGE SCALE GENOMIC DNA]</scope>
    <source>
        <strain evidence="3 4">WCA-693-APC-5D-A</strain>
    </source>
</reference>
<dbReference type="GO" id="GO:0009898">
    <property type="term" value="C:cytoplasmic side of plasma membrane"/>
    <property type="evidence" value="ECO:0007669"/>
    <property type="project" value="TreeGrafter"/>
</dbReference>
<feature type="modified residue" description="4-aspartylphosphate" evidence="1">
    <location>
        <position position="55"/>
    </location>
</feature>
<dbReference type="SUPFAM" id="SSF52172">
    <property type="entry name" value="CheY-like"/>
    <property type="match status" value="1"/>
</dbReference>
<evidence type="ECO:0000259" key="2">
    <source>
        <dbReference type="PROSITE" id="PS50110"/>
    </source>
</evidence>
<dbReference type="Pfam" id="PF01656">
    <property type="entry name" value="CbiA"/>
    <property type="match status" value="1"/>
</dbReference>
<comment type="caution">
    <text evidence="3">The sequence shown here is derived from an EMBL/GenBank/DDBJ whole genome shotgun (WGS) entry which is preliminary data.</text>
</comment>
<dbReference type="GO" id="GO:0051782">
    <property type="term" value="P:negative regulation of cell division"/>
    <property type="evidence" value="ECO:0007669"/>
    <property type="project" value="TreeGrafter"/>
</dbReference>
<dbReference type="InterPro" id="IPR050625">
    <property type="entry name" value="ParA/MinD_ATPase"/>
</dbReference>
<dbReference type="PANTHER" id="PTHR43384:SF13">
    <property type="entry name" value="SLR0110 PROTEIN"/>
    <property type="match status" value="1"/>
</dbReference>
<dbReference type="Pfam" id="PF00072">
    <property type="entry name" value="Response_reg"/>
    <property type="match status" value="1"/>
</dbReference>
<accession>A0A6I2UIT0</accession>
<dbReference type="PANTHER" id="PTHR43384">
    <property type="entry name" value="SEPTUM SITE-DETERMINING PROTEIN MIND HOMOLOG, CHLOROPLASTIC-RELATED"/>
    <property type="match status" value="1"/>
</dbReference>
<dbReference type="InterPro" id="IPR002586">
    <property type="entry name" value="CobQ/CobB/MinD/ParA_Nub-bd_dom"/>
</dbReference>
<keyword evidence="4" id="KW-1185">Reference proteome</keyword>
<dbReference type="InterPro" id="IPR001789">
    <property type="entry name" value="Sig_transdc_resp-reg_receiver"/>
</dbReference>
<name>A0A6I2UIT0_9FIRM</name>
<dbReference type="GO" id="GO:0005524">
    <property type="term" value="F:ATP binding"/>
    <property type="evidence" value="ECO:0007669"/>
    <property type="project" value="TreeGrafter"/>
</dbReference>
<keyword evidence="1" id="KW-0597">Phosphoprotein</keyword>
<dbReference type="SMART" id="SM00448">
    <property type="entry name" value="REC"/>
    <property type="match status" value="1"/>
</dbReference>
<sequence length="375" mass="41479">MQYKIMLVEHNRLLLEQLSKVIESAQDMELAARYQNSNDALGQGRVFNPNIILLDADMDNATELLQEFIASFPQAAIICTGEKWQADRTSHFIQSGASGYLIKPFSYANLKEAIKTYTTNGMEMDSQVMTFFSPKGKSGKTTLIANLAMALGRSTGEQVGIIDADLQFGDMAVFFNLEPQSTIFEATRDVSFLSPLELRSYFTKVNDKVSVLCGTKTPSYIDKVSIPNLETLIKMSKSLFKYLLIDVPAGFNPTSIAAAEMSGMTYVVSMLNGAYEVKHAQRALDIFEAWEDYQQRVKVVFTRVVPCNQESKRKMSEAIGYPVEAVVPNAYMVVSKAADNGQMALDLEPDSPLAMSINYLAGRIIHQNDTGRGAG</sequence>
<evidence type="ECO:0000313" key="3">
    <source>
        <dbReference type="EMBL" id="MSU09474.1"/>
    </source>
</evidence>
<dbReference type="InterPro" id="IPR027417">
    <property type="entry name" value="P-loop_NTPase"/>
</dbReference>
<feature type="domain" description="Response regulatory" evidence="2">
    <location>
        <begin position="4"/>
        <end position="118"/>
    </location>
</feature>
<dbReference type="SUPFAM" id="SSF52540">
    <property type="entry name" value="P-loop containing nucleoside triphosphate hydrolases"/>
    <property type="match status" value="1"/>
</dbReference>
<proteinExistence type="predicted"/>
<dbReference type="PROSITE" id="PS50110">
    <property type="entry name" value="RESPONSE_REGULATORY"/>
    <property type="match status" value="1"/>
</dbReference>
<dbReference type="AlphaFoldDB" id="A0A6I2UIT0"/>
<dbReference type="GO" id="GO:0000160">
    <property type="term" value="P:phosphorelay signal transduction system"/>
    <property type="evidence" value="ECO:0007669"/>
    <property type="project" value="InterPro"/>
</dbReference>
<dbReference type="GO" id="GO:0005829">
    <property type="term" value="C:cytosol"/>
    <property type="evidence" value="ECO:0007669"/>
    <property type="project" value="TreeGrafter"/>
</dbReference>
<dbReference type="Gene3D" id="3.40.50.300">
    <property type="entry name" value="P-loop containing nucleotide triphosphate hydrolases"/>
    <property type="match status" value="1"/>
</dbReference>
<evidence type="ECO:0000313" key="4">
    <source>
        <dbReference type="Proteomes" id="UP000433181"/>
    </source>
</evidence>
<dbReference type="GeneID" id="96779422"/>
<evidence type="ECO:0000256" key="1">
    <source>
        <dbReference type="PROSITE-ProRule" id="PRU00169"/>
    </source>
</evidence>
<gene>
    <name evidence="3" type="ORF">FYJ84_10830</name>
</gene>
<dbReference type="InterPro" id="IPR011006">
    <property type="entry name" value="CheY-like_superfamily"/>
</dbReference>
<dbReference type="GO" id="GO:0016887">
    <property type="term" value="F:ATP hydrolysis activity"/>
    <property type="evidence" value="ECO:0007669"/>
    <property type="project" value="TreeGrafter"/>
</dbReference>
<dbReference type="Proteomes" id="UP000433181">
    <property type="component" value="Unassembled WGS sequence"/>
</dbReference>